<feature type="domain" description="ABC transmembrane type-1" evidence="8">
    <location>
        <begin position="1"/>
        <end position="93"/>
    </location>
</feature>
<gene>
    <name evidence="9" type="ORF">S03H2_31442</name>
</gene>
<dbReference type="PROSITE" id="PS50928">
    <property type="entry name" value="ABC_TM1"/>
    <property type="match status" value="1"/>
</dbReference>
<dbReference type="AlphaFoldDB" id="X1HTV4"/>
<evidence type="ECO:0000256" key="7">
    <source>
        <dbReference type="SAM" id="Phobius"/>
    </source>
</evidence>
<feature type="non-terminal residue" evidence="9">
    <location>
        <position position="93"/>
    </location>
</feature>
<evidence type="ECO:0000256" key="3">
    <source>
        <dbReference type="ARBA" id="ARBA00022475"/>
    </source>
</evidence>
<protein>
    <recommendedName>
        <fullName evidence="8">ABC transmembrane type-1 domain-containing protein</fullName>
    </recommendedName>
</protein>
<keyword evidence="3" id="KW-1003">Cell membrane</keyword>
<comment type="caution">
    <text evidence="9">The sequence shown here is derived from an EMBL/GenBank/DDBJ whole genome shotgun (WGS) entry which is preliminary data.</text>
</comment>
<keyword evidence="4 7" id="KW-0812">Transmembrane</keyword>
<evidence type="ECO:0000256" key="4">
    <source>
        <dbReference type="ARBA" id="ARBA00022692"/>
    </source>
</evidence>
<evidence type="ECO:0000256" key="1">
    <source>
        <dbReference type="ARBA" id="ARBA00004651"/>
    </source>
</evidence>
<feature type="transmembrane region" description="Helical" evidence="7">
    <location>
        <begin position="46"/>
        <end position="66"/>
    </location>
</feature>
<organism evidence="9">
    <name type="scientific">marine sediment metagenome</name>
    <dbReference type="NCBI Taxonomy" id="412755"/>
    <lineage>
        <taxon>unclassified sequences</taxon>
        <taxon>metagenomes</taxon>
        <taxon>ecological metagenomes</taxon>
    </lineage>
</organism>
<keyword evidence="5 7" id="KW-1133">Transmembrane helix</keyword>
<dbReference type="EMBL" id="BARU01019065">
    <property type="protein sequence ID" value="GAH48723.1"/>
    <property type="molecule type" value="Genomic_DNA"/>
</dbReference>
<evidence type="ECO:0000256" key="5">
    <source>
        <dbReference type="ARBA" id="ARBA00022989"/>
    </source>
</evidence>
<reference evidence="9" key="1">
    <citation type="journal article" date="2014" name="Front. Microbiol.">
        <title>High frequency of phylogenetically diverse reductive dehalogenase-homologous genes in deep subseafloor sedimentary metagenomes.</title>
        <authorList>
            <person name="Kawai M."/>
            <person name="Futagami T."/>
            <person name="Toyoda A."/>
            <person name="Takaki Y."/>
            <person name="Nishi S."/>
            <person name="Hori S."/>
            <person name="Arai W."/>
            <person name="Tsubouchi T."/>
            <person name="Morono Y."/>
            <person name="Uchiyama I."/>
            <person name="Ito T."/>
            <person name="Fujiyama A."/>
            <person name="Inagaki F."/>
            <person name="Takami H."/>
        </authorList>
    </citation>
    <scope>NUCLEOTIDE SEQUENCE</scope>
    <source>
        <strain evidence="9">Expedition CK06-06</strain>
    </source>
</reference>
<keyword evidence="6 7" id="KW-0472">Membrane</keyword>
<keyword evidence="2" id="KW-0813">Transport</keyword>
<evidence type="ECO:0000259" key="8">
    <source>
        <dbReference type="PROSITE" id="PS50928"/>
    </source>
</evidence>
<dbReference type="InterPro" id="IPR000515">
    <property type="entry name" value="MetI-like"/>
</dbReference>
<evidence type="ECO:0000256" key="6">
    <source>
        <dbReference type="ARBA" id="ARBA00023136"/>
    </source>
</evidence>
<sequence>MAGYIFAKYKFRGQTFLFLLIMATILVPLQTYMIPLYLIMKSFGWINTYQGMIFPLIVMSSGIFFLRQNILTIPDELIDASRMDGCSEFGIFW</sequence>
<evidence type="ECO:0000313" key="9">
    <source>
        <dbReference type="EMBL" id="GAH48723.1"/>
    </source>
</evidence>
<dbReference type="GO" id="GO:0005886">
    <property type="term" value="C:plasma membrane"/>
    <property type="evidence" value="ECO:0007669"/>
    <property type="project" value="UniProtKB-SubCell"/>
</dbReference>
<dbReference type="InterPro" id="IPR035906">
    <property type="entry name" value="MetI-like_sf"/>
</dbReference>
<evidence type="ECO:0000256" key="2">
    <source>
        <dbReference type="ARBA" id="ARBA00022448"/>
    </source>
</evidence>
<dbReference type="GO" id="GO:0055085">
    <property type="term" value="P:transmembrane transport"/>
    <property type="evidence" value="ECO:0007669"/>
    <property type="project" value="InterPro"/>
</dbReference>
<dbReference type="Pfam" id="PF00528">
    <property type="entry name" value="BPD_transp_1"/>
    <property type="match status" value="1"/>
</dbReference>
<dbReference type="PANTHER" id="PTHR43744">
    <property type="entry name" value="ABC TRANSPORTER PERMEASE PROTEIN MG189-RELATED-RELATED"/>
    <property type="match status" value="1"/>
</dbReference>
<dbReference type="PANTHER" id="PTHR43744:SF8">
    <property type="entry name" value="SN-GLYCEROL-3-PHOSPHATE TRANSPORT SYSTEM PERMEASE PROTEIN UGPE"/>
    <property type="match status" value="1"/>
</dbReference>
<name>X1HTV4_9ZZZZ</name>
<feature type="transmembrane region" description="Helical" evidence="7">
    <location>
        <begin position="16"/>
        <end position="40"/>
    </location>
</feature>
<accession>X1HTV4</accession>
<dbReference type="SUPFAM" id="SSF161098">
    <property type="entry name" value="MetI-like"/>
    <property type="match status" value="1"/>
</dbReference>
<dbReference type="CDD" id="cd06261">
    <property type="entry name" value="TM_PBP2"/>
    <property type="match status" value="1"/>
</dbReference>
<dbReference type="Gene3D" id="1.10.3720.10">
    <property type="entry name" value="MetI-like"/>
    <property type="match status" value="1"/>
</dbReference>
<proteinExistence type="predicted"/>
<comment type="subcellular location">
    <subcellularLocation>
        <location evidence="1">Cell membrane</location>
        <topology evidence="1">Multi-pass membrane protein</topology>
    </subcellularLocation>
</comment>